<protein>
    <submittedName>
        <fullName evidence="1">Uncharacterized protein</fullName>
    </submittedName>
</protein>
<dbReference type="EMBL" id="LQPK01000040">
    <property type="protein sequence ID" value="ORW27548.1"/>
    <property type="molecule type" value="Genomic_DNA"/>
</dbReference>
<dbReference type="Proteomes" id="UP000193801">
    <property type="component" value="Unassembled WGS sequence"/>
</dbReference>
<reference evidence="1 2" key="1">
    <citation type="journal article" date="2015" name="Emerg. Microbes Infect.">
        <title>Characterization of 17 strains belonging to the Mycobacterium simiae complex and description of Mycobacterium paraense sp. nov.</title>
        <authorList>
            <person name="Fusco da Costa A.R."/>
            <person name="Fedrizzi T."/>
            <person name="Lopes M.L."/>
            <person name="Pecorari M."/>
            <person name="Oliveira da Costa W.L."/>
            <person name="Giacobazzi E."/>
            <person name="da Costa Bahia J.R."/>
            <person name="De Sanctis V."/>
            <person name="Batista Lima K.V."/>
            <person name="Bertorelli R."/>
            <person name="Grottola A."/>
            <person name="Fabio A."/>
            <person name="Mariottini A."/>
            <person name="Ferretti P."/>
            <person name="Di Leva F."/>
            <person name="Fregni Serpini G."/>
            <person name="Tagliazucchi S."/>
            <person name="Rumpianesi F."/>
            <person name="Jousson O."/>
            <person name="Segata N."/>
            <person name="Tortoli E."/>
        </authorList>
    </citation>
    <scope>NUCLEOTIDE SEQUENCE [LARGE SCALE GENOMIC DNA]</scope>
    <source>
        <strain evidence="1 2">FI-07156</strain>
    </source>
</reference>
<sequence length="286" mass="30938">MTGTLDLTDARAKVERAKELHAELDAAMSAWINGGGVEAQSRRSHQFVCYKGFAKVNTAPPINLPLRAGEVLHALRTALDYTAFQIYLVGGGAPDGPLAHKVAFPIVSDPDKWDGVVAQKVPGAWPAAVAELRAVQQFKPPPTDPPFPLPPIPPLLSRLATLGGTDKHRNLSLFAAGAWSASMIAPEIEPWYSIQVRIYTPGPLLPLEPGRKVEVSRVSAGPAGPNHHPDDTYLWASGIQLKQPEPPELKFGFRANDETEINTRELPIVIDLVESIVQRFAALQGP</sequence>
<evidence type="ECO:0000313" key="1">
    <source>
        <dbReference type="EMBL" id="ORW27548.1"/>
    </source>
</evidence>
<name>A0ABX3VH20_9MYCO</name>
<gene>
    <name evidence="1" type="ORF">AWB91_27235</name>
</gene>
<keyword evidence="2" id="KW-1185">Reference proteome</keyword>
<organism evidence="1 2">
    <name type="scientific">Mycobacterium paraense</name>
    <dbReference type="NCBI Taxonomy" id="767916"/>
    <lineage>
        <taxon>Bacteria</taxon>
        <taxon>Bacillati</taxon>
        <taxon>Actinomycetota</taxon>
        <taxon>Actinomycetes</taxon>
        <taxon>Mycobacteriales</taxon>
        <taxon>Mycobacteriaceae</taxon>
        <taxon>Mycobacterium</taxon>
        <taxon>Mycobacterium simiae complex</taxon>
    </lineage>
</organism>
<evidence type="ECO:0000313" key="2">
    <source>
        <dbReference type="Proteomes" id="UP000193801"/>
    </source>
</evidence>
<accession>A0ABX3VH20</accession>
<proteinExistence type="predicted"/>
<comment type="caution">
    <text evidence="1">The sequence shown here is derived from an EMBL/GenBank/DDBJ whole genome shotgun (WGS) entry which is preliminary data.</text>
</comment>
<dbReference type="RefSeq" id="WP_085098993.1">
    <property type="nucleotide sequence ID" value="NZ_LQPK01000040.1"/>
</dbReference>